<reference evidence="1 2" key="1">
    <citation type="submission" date="2017-03" db="EMBL/GenBank/DDBJ databases">
        <title>Genome Survey of Euroglyphus maynei.</title>
        <authorList>
            <person name="Arlian L.G."/>
            <person name="Morgan M.S."/>
            <person name="Rider S.D."/>
        </authorList>
    </citation>
    <scope>NUCLEOTIDE SEQUENCE [LARGE SCALE GENOMIC DNA]</scope>
    <source>
        <strain evidence="1">Arlian Lab</strain>
        <tissue evidence="1">Whole body</tissue>
    </source>
</reference>
<organism evidence="1 2">
    <name type="scientific">Euroglyphus maynei</name>
    <name type="common">Mayne's house dust mite</name>
    <dbReference type="NCBI Taxonomy" id="6958"/>
    <lineage>
        <taxon>Eukaryota</taxon>
        <taxon>Metazoa</taxon>
        <taxon>Ecdysozoa</taxon>
        <taxon>Arthropoda</taxon>
        <taxon>Chelicerata</taxon>
        <taxon>Arachnida</taxon>
        <taxon>Acari</taxon>
        <taxon>Acariformes</taxon>
        <taxon>Sarcoptiformes</taxon>
        <taxon>Astigmata</taxon>
        <taxon>Psoroptidia</taxon>
        <taxon>Analgoidea</taxon>
        <taxon>Pyroglyphidae</taxon>
        <taxon>Pyroglyphinae</taxon>
        <taxon>Euroglyphus</taxon>
    </lineage>
</organism>
<accession>A0A1Y3B9V4</accession>
<dbReference type="EMBL" id="MUJZ01031585">
    <property type="protein sequence ID" value="OTF77639.1"/>
    <property type="molecule type" value="Genomic_DNA"/>
</dbReference>
<proteinExistence type="predicted"/>
<name>A0A1Y3B9V4_EURMA</name>
<dbReference type="Proteomes" id="UP000194236">
    <property type="component" value="Unassembled WGS sequence"/>
</dbReference>
<gene>
    <name evidence="1" type="ORF">BLA29_013278</name>
</gene>
<sequence length="31" mass="3876">MNWNEHYHCWHLKIPKIPHMLIYYSLHIGSI</sequence>
<keyword evidence="2" id="KW-1185">Reference proteome</keyword>
<dbReference type="AlphaFoldDB" id="A0A1Y3B9V4"/>
<evidence type="ECO:0000313" key="2">
    <source>
        <dbReference type="Proteomes" id="UP000194236"/>
    </source>
</evidence>
<protein>
    <submittedName>
        <fullName evidence="1">Uncharacterized protein</fullName>
    </submittedName>
</protein>
<comment type="caution">
    <text evidence="1">The sequence shown here is derived from an EMBL/GenBank/DDBJ whole genome shotgun (WGS) entry which is preliminary data.</text>
</comment>
<evidence type="ECO:0000313" key="1">
    <source>
        <dbReference type="EMBL" id="OTF77639.1"/>
    </source>
</evidence>